<sequence length="313" mass="32772">MRRQSFDPRPRRKGRRVALAALLLGLVVVSAAARINPLRRAPHIAVGGSLAVHPGPLAPQQPPDEALPPGTPHPATVAVPLGPHLTVPILYYHYIRTIAPTAPNLLGFRLSISPGLFAEQMALLHAEGAHPITLSTLMAALAGTATLPPHPIVLTFDDGYADFATAAEPVLAQYGFVATDFVVSGFIGRPSYMSAAQVLAMDAAGIVIGCHTVHHVDLAAVSLATARTEIDGSKATLEQLLGHPVLDFAYPYGGFSAAVVALVQQAGFRDAVSTMYGDTQALSARYLFHRTEIGGAPRLASFARDAGLPAPTG</sequence>
<organism evidence="5 6">
    <name type="scientific">Candidatus Aeolococcus gillhamiae</name>
    <dbReference type="NCBI Taxonomy" id="3127015"/>
    <lineage>
        <taxon>Bacteria</taxon>
        <taxon>Bacillati</taxon>
        <taxon>Candidatus Dormiibacterota</taxon>
        <taxon>Candidatus Dormibacteria</taxon>
        <taxon>Candidatus Aeolococcales</taxon>
        <taxon>Candidatus Aeolococcaceae</taxon>
        <taxon>Candidatus Aeolococcus</taxon>
    </lineage>
</organism>
<comment type="subcellular location">
    <subcellularLocation>
        <location evidence="1">Secreted</location>
    </subcellularLocation>
</comment>
<dbReference type="InterPro" id="IPR011330">
    <property type="entry name" value="Glyco_hydro/deAcase_b/a-brl"/>
</dbReference>
<dbReference type="PANTHER" id="PTHR34216">
    <property type="match status" value="1"/>
</dbReference>
<accession>A0A2W5Z9Z3</accession>
<keyword evidence="2" id="KW-0732">Signal</keyword>
<dbReference type="Proteomes" id="UP000248724">
    <property type="component" value="Unassembled WGS sequence"/>
</dbReference>
<feature type="region of interest" description="Disordered" evidence="3">
    <location>
        <begin position="55"/>
        <end position="74"/>
    </location>
</feature>
<evidence type="ECO:0000259" key="4">
    <source>
        <dbReference type="PROSITE" id="PS51677"/>
    </source>
</evidence>
<dbReference type="GO" id="GO:0016810">
    <property type="term" value="F:hydrolase activity, acting on carbon-nitrogen (but not peptide) bonds"/>
    <property type="evidence" value="ECO:0007669"/>
    <property type="project" value="InterPro"/>
</dbReference>
<dbReference type="InterPro" id="IPR051398">
    <property type="entry name" value="Polysacch_Deacetylase"/>
</dbReference>
<dbReference type="AlphaFoldDB" id="A0A2W5Z9Z3"/>
<dbReference type="Gene3D" id="3.20.20.370">
    <property type="entry name" value="Glycoside hydrolase/deacetylase"/>
    <property type="match status" value="1"/>
</dbReference>
<dbReference type="CDD" id="cd10918">
    <property type="entry name" value="CE4_NodB_like_5s_6s"/>
    <property type="match status" value="1"/>
</dbReference>
<protein>
    <submittedName>
        <fullName evidence="5">Polysaccharide deacetylase</fullName>
    </submittedName>
</protein>
<dbReference type="GO" id="GO:0005576">
    <property type="term" value="C:extracellular region"/>
    <property type="evidence" value="ECO:0007669"/>
    <property type="project" value="UniProtKB-SubCell"/>
</dbReference>
<evidence type="ECO:0000313" key="6">
    <source>
        <dbReference type="Proteomes" id="UP000248724"/>
    </source>
</evidence>
<evidence type="ECO:0000256" key="1">
    <source>
        <dbReference type="ARBA" id="ARBA00004613"/>
    </source>
</evidence>
<dbReference type="SUPFAM" id="SSF88713">
    <property type="entry name" value="Glycoside hydrolase/deacetylase"/>
    <property type="match status" value="1"/>
</dbReference>
<comment type="caution">
    <text evidence="5">The sequence shown here is derived from an EMBL/GenBank/DDBJ whole genome shotgun (WGS) entry which is preliminary data.</text>
</comment>
<dbReference type="GO" id="GO:0005975">
    <property type="term" value="P:carbohydrate metabolic process"/>
    <property type="evidence" value="ECO:0007669"/>
    <property type="project" value="InterPro"/>
</dbReference>
<dbReference type="PROSITE" id="PS51677">
    <property type="entry name" value="NODB"/>
    <property type="match status" value="1"/>
</dbReference>
<dbReference type="PANTHER" id="PTHR34216:SF3">
    <property type="entry name" value="POLY-BETA-1,6-N-ACETYL-D-GLUCOSAMINE N-DEACETYLASE"/>
    <property type="match status" value="1"/>
</dbReference>
<evidence type="ECO:0000256" key="2">
    <source>
        <dbReference type="ARBA" id="ARBA00022729"/>
    </source>
</evidence>
<proteinExistence type="predicted"/>
<dbReference type="EMBL" id="QHBU01000195">
    <property type="protein sequence ID" value="PZR79686.1"/>
    <property type="molecule type" value="Genomic_DNA"/>
</dbReference>
<gene>
    <name evidence="5" type="ORF">DLM65_10085</name>
</gene>
<evidence type="ECO:0000256" key="3">
    <source>
        <dbReference type="SAM" id="MobiDB-lite"/>
    </source>
</evidence>
<feature type="compositionally biased region" description="Pro residues" evidence="3">
    <location>
        <begin position="56"/>
        <end position="72"/>
    </location>
</feature>
<dbReference type="InterPro" id="IPR002509">
    <property type="entry name" value="NODB_dom"/>
</dbReference>
<feature type="domain" description="NodB homology" evidence="4">
    <location>
        <begin position="150"/>
        <end position="313"/>
    </location>
</feature>
<dbReference type="Pfam" id="PF01522">
    <property type="entry name" value="Polysacc_deac_1"/>
    <property type="match status" value="1"/>
</dbReference>
<name>A0A2W5Z9Z3_9BACT</name>
<reference evidence="5 6" key="1">
    <citation type="journal article" date="2017" name="Nature">
        <title>Atmospheric trace gases support primary production in Antarctic desert surface soil.</title>
        <authorList>
            <person name="Ji M."/>
            <person name="Greening C."/>
            <person name="Vanwonterghem I."/>
            <person name="Carere C.R."/>
            <person name="Bay S.K."/>
            <person name="Steen J.A."/>
            <person name="Montgomery K."/>
            <person name="Lines T."/>
            <person name="Beardall J."/>
            <person name="van Dorst J."/>
            <person name="Snape I."/>
            <person name="Stott M.B."/>
            <person name="Hugenholtz P."/>
            <person name="Ferrari B.C."/>
        </authorList>
    </citation>
    <scope>NUCLEOTIDE SEQUENCE [LARGE SCALE GENOMIC DNA]</scope>
    <source>
        <strain evidence="5">RRmetagenome_bin12</strain>
    </source>
</reference>
<evidence type="ECO:0000313" key="5">
    <source>
        <dbReference type="EMBL" id="PZR79686.1"/>
    </source>
</evidence>